<feature type="non-terminal residue" evidence="2">
    <location>
        <position position="278"/>
    </location>
</feature>
<accession>A0AAV5SEY3</accession>
<evidence type="ECO:0008006" key="4">
    <source>
        <dbReference type="Google" id="ProtNLM"/>
    </source>
</evidence>
<name>A0AAV5SEY3_9BILA</name>
<organism evidence="2 3">
    <name type="scientific">Pristionchus entomophagus</name>
    <dbReference type="NCBI Taxonomy" id="358040"/>
    <lineage>
        <taxon>Eukaryota</taxon>
        <taxon>Metazoa</taxon>
        <taxon>Ecdysozoa</taxon>
        <taxon>Nematoda</taxon>
        <taxon>Chromadorea</taxon>
        <taxon>Rhabditida</taxon>
        <taxon>Rhabditina</taxon>
        <taxon>Diplogasteromorpha</taxon>
        <taxon>Diplogasteroidea</taxon>
        <taxon>Neodiplogasteridae</taxon>
        <taxon>Pristionchus</taxon>
    </lineage>
</organism>
<feature type="transmembrane region" description="Helical" evidence="1">
    <location>
        <begin position="101"/>
        <end position="124"/>
    </location>
</feature>
<evidence type="ECO:0000313" key="3">
    <source>
        <dbReference type="Proteomes" id="UP001432027"/>
    </source>
</evidence>
<dbReference type="InterPro" id="IPR052860">
    <property type="entry name" value="NRL-GPCR1"/>
</dbReference>
<evidence type="ECO:0000313" key="2">
    <source>
        <dbReference type="EMBL" id="GMS78594.1"/>
    </source>
</evidence>
<keyword evidence="3" id="KW-1185">Reference proteome</keyword>
<dbReference type="PANTHER" id="PTHR47521:SF18">
    <property type="entry name" value="G PROTEIN-COUPLED RECEPTOR-RELATED"/>
    <property type="match status" value="1"/>
</dbReference>
<keyword evidence="1" id="KW-0472">Membrane</keyword>
<reference evidence="2" key="1">
    <citation type="submission" date="2023-10" db="EMBL/GenBank/DDBJ databases">
        <title>Genome assembly of Pristionchus species.</title>
        <authorList>
            <person name="Yoshida K."/>
            <person name="Sommer R.J."/>
        </authorList>
    </citation>
    <scope>NUCLEOTIDE SEQUENCE</scope>
    <source>
        <strain evidence="2">RS0144</strain>
    </source>
</reference>
<gene>
    <name evidence="2" type="ORF">PENTCL1PPCAC_769</name>
</gene>
<keyword evidence="1" id="KW-1133">Transmembrane helix</keyword>
<dbReference type="EMBL" id="BTSX01000001">
    <property type="protein sequence ID" value="GMS78594.1"/>
    <property type="molecule type" value="Genomic_DNA"/>
</dbReference>
<feature type="transmembrane region" description="Helical" evidence="1">
    <location>
        <begin position="130"/>
        <end position="150"/>
    </location>
</feature>
<keyword evidence="1" id="KW-0812">Transmembrane</keyword>
<proteinExistence type="predicted"/>
<protein>
    <recommendedName>
        <fullName evidence="4">G protein-coupled receptor</fullName>
    </recommendedName>
</protein>
<feature type="transmembrane region" description="Helical" evidence="1">
    <location>
        <begin position="171"/>
        <end position="191"/>
    </location>
</feature>
<feature type="transmembrane region" description="Helical" evidence="1">
    <location>
        <begin position="20"/>
        <end position="42"/>
    </location>
</feature>
<dbReference type="PANTHER" id="PTHR47521">
    <property type="entry name" value="SERPENTINE RECEPTOR, CLASS E (EPSILON)-RELATED"/>
    <property type="match status" value="1"/>
</dbReference>
<feature type="transmembrane region" description="Helical" evidence="1">
    <location>
        <begin position="62"/>
        <end position="80"/>
    </location>
</feature>
<evidence type="ECO:0000256" key="1">
    <source>
        <dbReference type="SAM" id="Phobius"/>
    </source>
</evidence>
<feature type="transmembrane region" description="Helical" evidence="1">
    <location>
        <begin position="206"/>
        <end position="234"/>
    </location>
</feature>
<dbReference type="Proteomes" id="UP001432027">
    <property type="component" value="Unassembled WGS sequence"/>
</dbReference>
<dbReference type="AlphaFoldDB" id="A0AAV5SEY3"/>
<comment type="caution">
    <text evidence="2">The sequence shown here is derived from an EMBL/GenBank/DDBJ whole genome shotgun (WGS) entry which is preliminary data.</text>
</comment>
<sequence length="278" mass="31762">LVPCVIALVRTATMHGNCKALLVVHSLCSVCLLISQISVFIYDIAIDNLHPLSDVSERWFLIFHNVFYFKTSCLSLVILLERCRAIRNPGAYEKQSVNYPLVIVASFIATLYAVGTVYLIYWHGWYFETIFMMYCIETMVMCISGVLYFYSKRRLRDLPYTSDRVHAKYQIVEILDFSRAILPSLLLSALLKSASLVPTMLWQGGFISYVTCCLFYFTIHAINCIAMKATLFFCHRKLLRSLQILCCSNGRITPEPAPSSNTDDDTKLYFSQLAVAWN</sequence>
<feature type="non-terminal residue" evidence="2">
    <location>
        <position position="1"/>
    </location>
</feature>